<gene>
    <name evidence="2" type="ORF">OCTVUL_1B025291</name>
</gene>
<proteinExistence type="predicted"/>
<dbReference type="EMBL" id="OX597840">
    <property type="protein sequence ID" value="CAI9741680.1"/>
    <property type="molecule type" value="Genomic_DNA"/>
</dbReference>
<keyword evidence="3" id="KW-1185">Reference proteome</keyword>
<reference evidence="2" key="1">
    <citation type="submission" date="2023-08" db="EMBL/GenBank/DDBJ databases">
        <authorList>
            <person name="Alioto T."/>
            <person name="Alioto T."/>
            <person name="Gomez Garrido J."/>
        </authorList>
    </citation>
    <scope>NUCLEOTIDE SEQUENCE</scope>
</reference>
<protein>
    <submittedName>
        <fullName evidence="2">Uncharacterized protein</fullName>
    </submittedName>
</protein>
<evidence type="ECO:0000313" key="2">
    <source>
        <dbReference type="EMBL" id="CAI9741680.1"/>
    </source>
</evidence>
<name>A0AA36FJV1_OCTVU</name>
<dbReference type="AlphaFoldDB" id="A0AA36FJV1"/>
<dbReference type="Proteomes" id="UP001162480">
    <property type="component" value="Chromosome 27"/>
</dbReference>
<evidence type="ECO:0000313" key="3">
    <source>
        <dbReference type="Proteomes" id="UP001162480"/>
    </source>
</evidence>
<feature type="region of interest" description="Disordered" evidence="1">
    <location>
        <begin position="84"/>
        <end position="104"/>
    </location>
</feature>
<evidence type="ECO:0000256" key="1">
    <source>
        <dbReference type="SAM" id="MobiDB-lite"/>
    </source>
</evidence>
<sequence>MFHSPNHPLSPPCSPRTHNLSSTCPYTSLFETNPSLCSLPPPPPPVMSFTSSSSPSPSRDLKSRFFFLLYLKKKRLLLLPSLIPTPLPSRTAVSHDKSPPLQAP</sequence>
<accession>A0AA36FJV1</accession>
<organism evidence="2 3">
    <name type="scientific">Octopus vulgaris</name>
    <name type="common">Common octopus</name>
    <dbReference type="NCBI Taxonomy" id="6645"/>
    <lineage>
        <taxon>Eukaryota</taxon>
        <taxon>Metazoa</taxon>
        <taxon>Spiralia</taxon>
        <taxon>Lophotrochozoa</taxon>
        <taxon>Mollusca</taxon>
        <taxon>Cephalopoda</taxon>
        <taxon>Coleoidea</taxon>
        <taxon>Octopodiformes</taxon>
        <taxon>Octopoda</taxon>
        <taxon>Incirrata</taxon>
        <taxon>Octopodidae</taxon>
        <taxon>Octopus</taxon>
    </lineage>
</organism>